<protein>
    <submittedName>
        <fullName evidence="2">Putative tail fiber protein</fullName>
    </submittedName>
</protein>
<organism evidence="2 3">
    <name type="scientific">Pseudomonas phage vB_PaeM_C2-10_Ab08</name>
    <dbReference type="NCBI Taxonomy" id="1548903"/>
    <lineage>
        <taxon>Viruses</taxon>
        <taxon>Duplodnaviria</taxon>
        <taxon>Heunggongvirae</taxon>
        <taxon>Uroviricota</taxon>
        <taxon>Caudoviricetes</taxon>
        <taxon>Vandenendeviridae</taxon>
        <taxon>Skurskavirinae</taxon>
        <taxon>Pakpunavirus</taxon>
        <taxon>Pakpunavirus CAb1</taxon>
    </lineage>
</organism>
<dbReference type="EMBL" id="LN610575">
    <property type="protein sequence ID" value="CEF89391.1"/>
    <property type="molecule type" value="Genomic_DNA"/>
</dbReference>
<gene>
    <name evidence="2" type="primary">ORF77</name>
</gene>
<proteinExistence type="predicted"/>
<feature type="domain" description="Putative tail fiber protein gp53-like C-terminal" evidence="1">
    <location>
        <begin position="416"/>
        <end position="495"/>
    </location>
</feature>
<dbReference type="SMR" id="A0A0A1IUU5"/>
<evidence type="ECO:0000259" key="1">
    <source>
        <dbReference type="Pfam" id="PF21882"/>
    </source>
</evidence>
<evidence type="ECO:0000313" key="3">
    <source>
        <dbReference type="Proteomes" id="UP000030224"/>
    </source>
</evidence>
<dbReference type="Gene3D" id="2.60.40.3940">
    <property type="match status" value="1"/>
</dbReference>
<dbReference type="Proteomes" id="UP000030224">
    <property type="component" value="Segment"/>
</dbReference>
<sequence length="499" mass="53058">MPNIMKPTGINAIWSENGQKVDPGAVKVGLGWVTELPPYQTANFIEYKQDLFNAHVNQHGIPEWDSVTEYQGNLSYTQGANGIIYKCLRTHSDKIPTDPLNITAGYWRVAFEDAGEAAKVQANLDRHVTNYNTLSGIGNVVIARQNLSVYSKAEGDARYAMRHGNGSNVFSVAPATQPTHAIPLSQLSTLVPPATETVAGVMAVATTIETEAGANDTKAVSPLKAAQVYLKKKDNLSGLSNVTAARANLGLSDTATMPSSTFLKAGSNLADVPNKALARSNLGITSSATQPETYFLRSAQNLADVPNKAQARVNLGLTGMATTDPAAVMMKADNLAGLANTATARSNLGLGTASTRNTGDFLSSGDNLSDLTNVQAARNNLGLKGAATLDVWGLPANTTAMDFQSSQSDISRGWARLPNGLLLQWGTGPGLSDDTRTNIQLPVPARILNVQVTVMGTFNNSIGPGAFMTDMWSNTGFRVSCNWGNWSYPFNWFAITSTL</sequence>
<evidence type="ECO:0000313" key="2">
    <source>
        <dbReference type="EMBL" id="CEF89391.1"/>
    </source>
</evidence>
<accession>A0A0A1IUU5</accession>
<name>A0A0A1IUU5_9CAUD</name>
<reference evidence="2 3" key="1">
    <citation type="journal article" date="2015" name="PLoS ONE">
        <title>Investigation of a Large Collection of Pseudomonas aeruginosa Bacteriophages Collected from a Single Environmental Source in Abidjan, Cote d'Ivoire.</title>
        <authorList>
            <person name="Essoh C."/>
            <person name="Latino L."/>
            <person name="Midoux C."/>
            <person name="Blouin Y."/>
            <person name="Loukou G."/>
            <person name="Nguetta S.P."/>
            <person name="Lathro S."/>
            <person name="Cablanmian A."/>
            <person name="Kouassi A.K."/>
            <person name="Vergnaud G."/>
            <person name="Pourcel C."/>
        </authorList>
    </citation>
    <scope>NUCLEOTIDE SEQUENCE [LARGE SCALE GENOMIC DNA]</scope>
    <source>
        <strain evidence="2">Ab08</strain>
    </source>
</reference>
<dbReference type="Pfam" id="PF21882">
    <property type="entry name" value="Gp53-like_C"/>
    <property type="match status" value="1"/>
</dbReference>
<dbReference type="InterPro" id="IPR054075">
    <property type="entry name" value="Gp53-like_C"/>
</dbReference>